<sequence>MEEVKVIGFWTSPYVYRVTWALNLKGIKYEYQEEDIYNKSDLLLQHNPVHKKVPVFVHGGKSIAESSVILEYIEETWPQNPLLPTDPHERAMARFWTKFDGERKQNFIRFYKTAGEEQTRAVKEAQECLKILEEHGLQGKKFFDGDKIGMTDLSYGWLAFWLEPMEEVGGVKVLEVNSYPRLHAWIRNFKEVPVIKENHPDQTRLLAYFKWLREKFTNPAAT</sequence>
<evidence type="ECO:0000259" key="4">
    <source>
        <dbReference type="PROSITE" id="PS50404"/>
    </source>
</evidence>
<dbReference type="GO" id="GO:0004364">
    <property type="term" value="F:glutathione transferase activity"/>
    <property type="evidence" value="ECO:0007669"/>
    <property type="project" value="UniProtKB-UniRule"/>
</dbReference>
<dbReference type="Gene3D" id="1.20.1050.10">
    <property type="match status" value="1"/>
</dbReference>
<dbReference type="SFLD" id="SFLDS00019">
    <property type="entry name" value="Glutathione_Transferase_(cytos"/>
    <property type="match status" value="1"/>
</dbReference>
<dbReference type="AlphaFoldDB" id="A0AAW1Y8X0"/>
<gene>
    <name evidence="6" type="ORF">M0R45_010475</name>
</gene>
<dbReference type="InterPro" id="IPR036249">
    <property type="entry name" value="Thioredoxin-like_sf"/>
</dbReference>
<dbReference type="FunFam" id="3.40.30.10:FF:000014">
    <property type="entry name" value="Tau class glutathione S-transferase"/>
    <property type="match status" value="1"/>
</dbReference>
<dbReference type="FunFam" id="1.20.1050.10:FF:000012">
    <property type="entry name" value="Tau class glutathione S-transferase"/>
    <property type="match status" value="1"/>
</dbReference>
<dbReference type="Pfam" id="PF02798">
    <property type="entry name" value="GST_N"/>
    <property type="match status" value="1"/>
</dbReference>
<dbReference type="GO" id="GO:0005829">
    <property type="term" value="C:cytosol"/>
    <property type="evidence" value="ECO:0007669"/>
    <property type="project" value="UniProtKB-SubCell"/>
</dbReference>
<dbReference type="InterPro" id="IPR036282">
    <property type="entry name" value="Glutathione-S-Trfase_C_sf"/>
</dbReference>
<dbReference type="PANTHER" id="PTHR11260:SF757">
    <property type="entry name" value="GLUTATHIONE TRANSFERASE"/>
    <property type="match status" value="1"/>
</dbReference>
<keyword evidence="1 3" id="KW-0808">Transferase</keyword>
<feature type="domain" description="GST C-terminal" evidence="5">
    <location>
        <begin position="86"/>
        <end position="209"/>
    </location>
</feature>
<protein>
    <recommendedName>
        <fullName evidence="3">Glutathione S-transferase</fullName>
        <ecNumber evidence="3">2.5.1.18</ecNumber>
    </recommendedName>
</protein>
<dbReference type="PANTHER" id="PTHR11260">
    <property type="entry name" value="GLUTATHIONE S-TRANSFERASE, GST, SUPERFAMILY, GST DOMAIN CONTAINING"/>
    <property type="match status" value="1"/>
</dbReference>
<dbReference type="SFLD" id="SFLDG00358">
    <property type="entry name" value="Main_(cytGST)"/>
    <property type="match status" value="1"/>
</dbReference>
<evidence type="ECO:0000256" key="2">
    <source>
        <dbReference type="ARBA" id="ARBA00047960"/>
    </source>
</evidence>
<dbReference type="SFLD" id="SFLDG01152">
    <property type="entry name" value="Main.3:_Omega-_and_Tau-like"/>
    <property type="match status" value="1"/>
</dbReference>
<dbReference type="InterPro" id="IPR040079">
    <property type="entry name" value="Glutathione_S-Trfase"/>
</dbReference>
<dbReference type="InterPro" id="IPR045074">
    <property type="entry name" value="GST_C_Tau"/>
</dbReference>
<dbReference type="InterPro" id="IPR010987">
    <property type="entry name" value="Glutathione-S-Trfase_C-like"/>
</dbReference>
<dbReference type="InterPro" id="IPR045073">
    <property type="entry name" value="Omega/Tau-like"/>
</dbReference>
<organism evidence="6 7">
    <name type="scientific">Rubus argutus</name>
    <name type="common">Southern blackberry</name>
    <dbReference type="NCBI Taxonomy" id="59490"/>
    <lineage>
        <taxon>Eukaryota</taxon>
        <taxon>Viridiplantae</taxon>
        <taxon>Streptophyta</taxon>
        <taxon>Embryophyta</taxon>
        <taxon>Tracheophyta</taxon>
        <taxon>Spermatophyta</taxon>
        <taxon>Magnoliopsida</taxon>
        <taxon>eudicotyledons</taxon>
        <taxon>Gunneridae</taxon>
        <taxon>Pentapetalae</taxon>
        <taxon>rosids</taxon>
        <taxon>fabids</taxon>
        <taxon>Rosales</taxon>
        <taxon>Rosaceae</taxon>
        <taxon>Rosoideae</taxon>
        <taxon>Rosoideae incertae sedis</taxon>
        <taxon>Rubus</taxon>
    </lineage>
</organism>
<comment type="function">
    <text evidence="3">Is involved in the conjugation of reduced glutathione to a wide number of exogenous and endogenous hydrophobic electrophiles.</text>
</comment>
<dbReference type="GO" id="GO:0006749">
    <property type="term" value="P:glutathione metabolic process"/>
    <property type="evidence" value="ECO:0007669"/>
    <property type="project" value="InterPro"/>
</dbReference>
<evidence type="ECO:0000313" key="7">
    <source>
        <dbReference type="Proteomes" id="UP001457282"/>
    </source>
</evidence>
<comment type="caution">
    <text evidence="6">The sequence shown here is derived from an EMBL/GenBank/DDBJ whole genome shotgun (WGS) entry which is preliminary data.</text>
</comment>
<keyword evidence="3" id="KW-0963">Cytoplasm</keyword>
<dbReference type="SUPFAM" id="SSF52833">
    <property type="entry name" value="Thioredoxin-like"/>
    <property type="match status" value="1"/>
</dbReference>
<accession>A0AAW1Y8X0</accession>
<comment type="similarity">
    <text evidence="3">Belongs to the GST superfamily.</text>
</comment>
<comment type="subcellular location">
    <subcellularLocation>
        <location evidence="3">Cytoplasm</location>
        <location evidence="3">Cytosol</location>
    </subcellularLocation>
</comment>
<evidence type="ECO:0000259" key="5">
    <source>
        <dbReference type="PROSITE" id="PS50405"/>
    </source>
</evidence>
<dbReference type="EC" id="2.5.1.18" evidence="3"/>
<dbReference type="PROSITE" id="PS50405">
    <property type="entry name" value="GST_CTER"/>
    <property type="match status" value="1"/>
</dbReference>
<dbReference type="Proteomes" id="UP001457282">
    <property type="component" value="Unassembled WGS sequence"/>
</dbReference>
<keyword evidence="7" id="KW-1185">Reference proteome</keyword>
<dbReference type="EMBL" id="JBEDUW010000002">
    <property type="protein sequence ID" value="KAK9944935.1"/>
    <property type="molecule type" value="Genomic_DNA"/>
</dbReference>
<dbReference type="PROSITE" id="PS50404">
    <property type="entry name" value="GST_NTER"/>
    <property type="match status" value="1"/>
</dbReference>
<reference evidence="6 7" key="1">
    <citation type="journal article" date="2023" name="G3 (Bethesda)">
        <title>A chromosome-length genome assembly and annotation of blackberry (Rubus argutus, cv. 'Hillquist').</title>
        <authorList>
            <person name="Bruna T."/>
            <person name="Aryal R."/>
            <person name="Dudchenko O."/>
            <person name="Sargent D.J."/>
            <person name="Mead D."/>
            <person name="Buti M."/>
            <person name="Cavallini A."/>
            <person name="Hytonen T."/>
            <person name="Andres J."/>
            <person name="Pham M."/>
            <person name="Weisz D."/>
            <person name="Mascagni F."/>
            <person name="Usai G."/>
            <person name="Natali L."/>
            <person name="Bassil N."/>
            <person name="Fernandez G.E."/>
            <person name="Lomsadze A."/>
            <person name="Armour M."/>
            <person name="Olukolu B."/>
            <person name="Poorten T."/>
            <person name="Britton C."/>
            <person name="Davik J."/>
            <person name="Ashrafi H."/>
            <person name="Aiden E.L."/>
            <person name="Borodovsky M."/>
            <person name="Worthington M."/>
        </authorList>
    </citation>
    <scope>NUCLEOTIDE SEQUENCE [LARGE SCALE GENOMIC DNA]</scope>
    <source>
        <strain evidence="6">PI 553951</strain>
    </source>
</reference>
<proteinExistence type="inferred from homology"/>
<evidence type="ECO:0000256" key="1">
    <source>
        <dbReference type="ARBA" id="ARBA00022679"/>
    </source>
</evidence>
<name>A0AAW1Y8X0_RUBAR</name>
<dbReference type="CDD" id="cd03058">
    <property type="entry name" value="GST_N_Tau"/>
    <property type="match status" value="1"/>
</dbReference>
<dbReference type="Gene3D" id="3.40.30.10">
    <property type="entry name" value="Glutaredoxin"/>
    <property type="match status" value="1"/>
</dbReference>
<evidence type="ECO:0000313" key="6">
    <source>
        <dbReference type="EMBL" id="KAK9944935.1"/>
    </source>
</evidence>
<dbReference type="CDD" id="cd03185">
    <property type="entry name" value="GST_C_Tau"/>
    <property type="match status" value="1"/>
</dbReference>
<feature type="domain" description="GST N-terminal" evidence="4">
    <location>
        <begin position="2"/>
        <end position="81"/>
    </location>
</feature>
<dbReference type="Pfam" id="PF13410">
    <property type="entry name" value="GST_C_2"/>
    <property type="match status" value="1"/>
</dbReference>
<dbReference type="InterPro" id="IPR004045">
    <property type="entry name" value="Glutathione_S-Trfase_N"/>
</dbReference>
<dbReference type="SUPFAM" id="SSF47616">
    <property type="entry name" value="GST C-terminal domain-like"/>
    <property type="match status" value="1"/>
</dbReference>
<comment type="catalytic activity">
    <reaction evidence="2 3">
        <text>RX + glutathione = an S-substituted glutathione + a halide anion + H(+)</text>
        <dbReference type="Rhea" id="RHEA:16437"/>
        <dbReference type="ChEBI" id="CHEBI:15378"/>
        <dbReference type="ChEBI" id="CHEBI:16042"/>
        <dbReference type="ChEBI" id="CHEBI:17792"/>
        <dbReference type="ChEBI" id="CHEBI:57925"/>
        <dbReference type="ChEBI" id="CHEBI:90779"/>
        <dbReference type="EC" id="2.5.1.18"/>
    </reaction>
</comment>
<evidence type="ECO:0000256" key="3">
    <source>
        <dbReference type="RuleBase" id="RU369102"/>
    </source>
</evidence>